<evidence type="ECO:0000313" key="3">
    <source>
        <dbReference type="Proteomes" id="UP000535543"/>
    </source>
</evidence>
<keyword evidence="1" id="KW-1133">Transmembrane helix</keyword>
<keyword evidence="1" id="KW-0812">Transmembrane</keyword>
<dbReference type="EMBL" id="VCQU01000016">
    <property type="protein sequence ID" value="NMN99290.1"/>
    <property type="molecule type" value="Genomic_DNA"/>
</dbReference>
<comment type="caution">
    <text evidence="2">The sequence shown here is derived from an EMBL/GenBank/DDBJ whole genome shotgun (WGS) entry which is preliminary data.</text>
</comment>
<evidence type="ECO:0000313" key="2">
    <source>
        <dbReference type="EMBL" id="NMN99290.1"/>
    </source>
</evidence>
<reference evidence="2 3" key="2">
    <citation type="submission" date="2020-06" db="EMBL/GenBank/DDBJ databases">
        <title>Antribacter stalactiti gen. nov., sp. nov., a new member of the family Nacardiaceae isolated from a cave.</title>
        <authorList>
            <person name="Kim I.S."/>
        </authorList>
    </citation>
    <scope>NUCLEOTIDE SEQUENCE [LARGE SCALE GENOMIC DNA]</scope>
    <source>
        <strain evidence="2 3">YC2-7</strain>
    </source>
</reference>
<keyword evidence="1" id="KW-0472">Membrane</keyword>
<feature type="transmembrane region" description="Helical" evidence="1">
    <location>
        <begin position="73"/>
        <end position="94"/>
    </location>
</feature>
<gene>
    <name evidence="2" type="ORF">FGL95_30155</name>
</gene>
<dbReference type="Proteomes" id="UP000535543">
    <property type="component" value="Unassembled WGS sequence"/>
</dbReference>
<accession>A0A848KSU4</accession>
<proteinExistence type="predicted"/>
<feature type="transmembrane region" description="Helical" evidence="1">
    <location>
        <begin position="100"/>
        <end position="117"/>
    </location>
</feature>
<keyword evidence="3" id="KW-1185">Reference proteome</keyword>
<evidence type="ECO:0000256" key="1">
    <source>
        <dbReference type="SAM" id="Phobius"/>
    </source>
</evidence>
<dbReference type="AlphaFoldDB" id="A0A848KSU4"/>
<reference evidence="2 3" key="1">
    <citation type="submission" date="2019-05" db="EMBL/GenBank/DDBJ databases">
        <authorList>
            <person name="Lee S.D."/>
        </authorList>
    </citation>
    <scope>NUCLEOTIDE SEQUENCE [LARGE SCALE GENOMIC DNA]</scope>
    <source>
        <strain evidence="2 3">YC2-7</strain>
    </source>
</reference>
<sequence length="177" mass="19457">MTSPDEHGEEFRNNDANEIVNRIIVDQFEPEMHGTEAADLATKLVAVPIIPDGGCIGRTFGTRLRETSSVRDVLRVWSPGLSATALFVLCALVFPLTPPLVAYGIAMVGFGWWHAAGRPRLVAVLRMLFHASKLTLRLGAQVGLFLVRLARVTGRAIARKKNARRIAFGARLRRSTN</sequence>
<organism evidence="2 3">
    <name type="scientific">Antrihabitans stalactiti</name>
    <dbReference type="NCBI Taxonomy" id="2584121"/>
    <lineage>
        <taxon>Bacteria</taxon>
        <taxon>Bacillati</taxon>
        <taxon>Actinomycetota</taxon>
        <taxon>Actinomycetes</taxon>
        <taxon>Mycobacteriales</taxon>
        <taxon>Nocardiaceae</taxon>
        <taxon>Antrihabitans</taxon>
    </lineage>
</organism>
<protein>
    <submittedName>
        <fullName evidence="2">Uncharacterized protein</fullName>
    </submittedName>
</protein>
<name>A0A848KSU4_9NOCA</name>
<dbReference type="RefSeq" id="WP_169594428.1">
    <property type="nucleotide sequence ID" value="NZ_VCQU01000016.1"/>
</dbReference>